<dbReference type="InterPro" id="IPR036388">
    <property type="entry name" value="WH-like_DNA-bd_sf"/>
</dbReference>
<evidence type="ECO:0000313" key="5">
    <source>
        <dbReference type="EMBL" id="VCU69240.1"/>
    </source>
</evidence>
<dbReference type="PANTHER" id="PTHR43537:SF20">
    <property type="entry name" value="HTH-TYPE TRANSCRIPTIONAL REPRESSOR GLAR"/>
    <property type="match status" value="1"/>
</dbReference>
<accession>A0A3P4B0I4</accession>
<dbReference type="RefSeq" id="WP_124078590.1">
    <property type="nucleotide sequence ID" value="NZ_UWPJ01000012.1"/>
</dbReference>
<dbReference type="GO" id="GO:0003677">
    <property type="term" value="F:DNA binding"/>
    <property type="evidence" value="ECO:0007669"/>
    <property type="project" value="UniProtKB-KW"/>
</dbReference>
<dbReference type="SMART" id="SM00895">
    <property type="entry name" value="FCD"/>
    <property type="match status" value="1"/>
</dbReference>
<evidence type="ECO:0000259" key="4">
    <source>
        <dbReference type="PROSITE" id="PS50949"/>
    </source>
</evidence>
<dbReference type="Pfam" id="PF07729">
    <property type="entry name" value="FCD"/>
    <property type="match status" value="1"/>
</dbReference>
<dbReference type="Pfam" id="PF00392">
    <property type="entry name" value="GntR"/>
    <property type="match status" value="1"/>
</dbReference>
<evidence type="ECO:0000256" key="3">
    <source>
        <dbReference type="ARBA" id="ARBA00023163"/>
    </source>
</evidence>
<gene>
    <name evidence="5" type="primary">csiR_6</name>
    <name evidence="5" type="ORF">PIGHUM_01300</name>
</gene>
<dbReference type="Proteomes" id="UP000277294">
    <property type="component" value="Unassembled WGS sequence"/>
</dbReference>
<dbReference type="InterPro" id="IPR008920">
    <property type="entry name" value="TF_FadR/GntR_C"/>
</dbReference>
<organism evidence="5 6">
    <name type="scientific">Pigmentiphaga humi</name>
    <dbReference type="NCBI Taxonomy" id="2478468"/>
    <lineage>
        <taxon>Bacteria</taxon>
        <taxon>Pseudomonadati</taxon>
        <taxon>Pseudomonadota</taxon>
        <taxon>Betaproteobacteria</taxon>
        <taxon>Burkholderiales</taxon>
        <taxon>Alcaligenaceae</taxon>
        <taxon>Pigmentiphaga</taxon>
    </lineage>
</organism>
<dbReference type="PROSITE" id="PS50949">
    <property type="entry name" value="HTH_GNTR"/>
    <property type="match status" value="1"/>
</dbReference>
<dbReference type="AlphaFoldDB" id="A0A3P4B0I4"/>
<dbReference type="InterPro" id="IPR000524">
    <property type="entry name" value="Tscrpt_reg_HTH_GntR"/>
</dbReference>
<evidence type="ECO:0000256" key="2">
    <source>
        <dbReference type="ARBA" id="ARBA00023125"/>
    </source>
</evidence>
<keyword evidence="2" id="KW-0238">DNA-binding</keyword>
<dbReference type="PANTHER" id="PTHR43537">
    <property type="entry name" value="TRANSCRIPTIONAL REGULATOR, GNTR FAMILY"/>
    <property type="match status" value="1"/>
</dbReference>
<keyword evidence="6" id="KW-1185">Reference proteome</keyword>
<evidence type="ECO:0000313" key="6">
    <source>
        <dbReference type="Proteomes" id="UP000277294"/>
    </source>
</evidence>
<evidence type="ECO:0000256" key="1">
    <source>
        <dbReference type="ARBA" id="ARBA00023015"/>
    </source>
</evidence>
<dbReference type="EMBL" id="UWPJ01000012">
    <property type="protein sequence ID" value="VCU69240.1"/>
    <property type="molecule type" value="Genomic_DNA"/>
</dbReference>
<feature type="domain" description="HTH gntR-type" evidence="4">
    <location>
        <begin position="12"/>
        <end position="79"/>
    </location>
</feature>
<keyword evidence="1" id="KW-0805">Transcription regulation</keyword>
<proteinExistence type="predicted"/>
<dbReference type="SUPFAM" id="SSF48008">
    <property type="entry name" value="GntR ligand-binding domain-like"/>
    <property type="match status" value="1"/>
</dbReference>
<dbReference type="CDD" id="cd07377">
    <property type="entry name" value="WHTH_GntR"/>
    <property type="match status" value="1"/>
</dbReference>
<dbReference type="Gene3D" id="1.10.10.10">
    <property type="entry name" value="Winged helix-like DNA-binding domain superfamily/Winged helix DNA-binding domain"/>
    <property type="match status" value="1"/>
</dbReference>
<dbReference type="InterPro" id="IPR036390">
    <property type="entry name" value="WH_DNA-bd_sf"/>
</dbReference>
<reference evidence="5 6" key="1">
    <citation type="submission" date="2018-10" db="EMBL/GenBank/DDBJ databases">
        <authorList>
            <person name="Criscuolo A."/>
        </authorList>
    </citation>
    <scope>NUCLEOTIDE SEQUENCE [LARGE SCALE GENOMIC DNA]</scope>
    <source>
        <strain evidence="5">DnA1</strain>
    </source>
</reference>
<dbReference type="SMART" id="SM00345">
    <property type="entry name" value="HTH_GNTR"/>
    <property type="match status" value="1"/>
</dbReference>
<dbReference type="Gene3D" id="1.20.120.530">
    <property type="entry name" value="GntR ligand-binding domain-like"/>
    <property type="match status" value="1"/>
</dbReference>
<sequence length="230" mass="26284">MKTTSPTDAATETTATRAYELLRRDILFGTFRPGSRLSIDGLRERYKIGPIPLREALNRLAAELLIKQSDQRGFFVRDVSVTEIRQLGDTRCWVNEIMVRESFKNESPEWEKELIVAAHHLFRTPRTPSDSTTINPDWEARHRHFHMVLVADCPSEWLQKFNADLFDYTDFYRNQYLSAKPAIARDIHAEHQALFEAALSRDTAALTEALNAHVRQTVQTLISVLAASSG</sequence>
<dbReference type="SUPFAM" id="SSF46785">
    <property type="entry name" value="Winged helix' DNA-binding domain"/>
    <property type="match status" value="1"/>
</dbReference>
<dbReference type="InterPro" id="IPR011711">
    <property type="entry name" value="GntR_C"/>
</dbReference>
<dbReference type="GO" id="GO:0003700">
    <property type="term" value="F:DNA-binding transcription factor activity"/>
    <property type="evidence" value="ECO:0007669"/>
    <property type="project" value="InterPro"/>
</dbReference>
<dbReference type="OrthoDB" id="9799812at2"/>
<name>A0A3P4B0I4_9BURK</name>
<keyword evidence="3" id="KW-0804">Transcription</keyword>
<protein>
    <submittedName>
        <fullName evidence="5">HTH-type transcriptional repressor CsiR</fullName>
    </submittedName>
</protein>